<proteinExistence type="predicted"/>
<gene>
    <name evidence="3" type="ORF">CEUTPL_LOCUS4076</name>
</gene>
<feature type="domain" description="PH" evidence="2">
    <location>
        <begin position="101"/>
        <end position="203"/>
    </location>
</feature>
<dbReference type="Pfam" id="PF00169">
    <property type="entry name" value="PH"/>
    <property type="match status" value="1"/>
</dbReference>
<dbReference type="PROSITE" id="PS50003">
    <property type="entry name" value="PH_DOMAIN"/>
    <property type="match status" value="1"/>
</dbReference>
<keyword evidence="4" id="KW-1185">Reference proteome</keyword>
<organism evidence="3 4">
    <name type="scientific">Ceutorhynchus assimilis</name>
    <name type="common">cabbage seed weevil</name>
    <dbReference type="NCBI Taxonomy" id="467358"/>
    <lineage>
        <taxon>Eukaryota</taxon>
        <taxon>Metazoa</taxon>
        <taxon>Ecdysozoa</taxon>
        <taxon>Arthropoda</taxon>
        <taxon>Hexapoda</taxon>
        <taxon>Insecta</taxon>
        <taxon>Pterygota</taxon>
        <taxon>Neoptera</taxon>
        <taxon>Endopterygota</taxon>
        <taxon>Coleoptera</taxon>
        <taxon>Polyphaga</taxon>
        <taxon>Cucujiformia</taxon>
        <taxon>Curculionidae</taxon>
        <taxon>Ceutorhynchinae</taxon>
        <taxon>Ceutorhynchus</taxon>
    </lineage>
</organism>
<dbReference type="Proteomes" id="UP001152799">
    <property type="component" value="Chromosome 13"/>
</dbReference>
<dbReference type="InterPro" id="IPR011993">
    <property type="entry name" value="PH-like_dom_sf"/>
</dbReference>
<evidence type="ECO:0000313" key="3">
    <source>
        <dbReference type="EMBL" id="CAG9763411.1"/>
    </source>
</evidence>
<evidence type="ECO:0000259" key="2">
    <source>
        <dbReference type="PROSITE" id="PS50003"/>
    </source>
</evidence>
<dbReference type="AlphaFoldDB" id="A0A9N9QLC6"/>
<reference evidence="3" key="1">
    <citation type="submission" date="2022-01" db="EMBL/GenBank/DDBJ databases">
        <authorList>
            <person name="King R."/>
        </authorList>
    </citation>
    <scope>NUCLEOTIDE SEQUENCE</scope>
</reference>
<dbReference type="PANTHER" id="PTHR12156">
    <property type="entry name" value="PLECKSTRIN HOMOLOGY-LIKE DOMAIN, FAMILY B, MEMBER 3"/>
    <property type="match status" value="1"/>
</dbReference>
<dbReference type="SMART" id="SM00233">
    <property type="entry name" value="PH"/>
    <property type="match status" value="1"/>
</dbReference>
<dbReference type="SUPFAM" id="SSF50729">
    <property type="entry name" value="PH domain-like"/>
    <property type="match status" value="1"/>
</dbReference>
<name>A0A9N9QLC6_9CUCU</name>
<accession>A0A9N9QLC6</accession>
<dbReference type="InterPro" id="IPR001849">
    <property type="entry name" value="PH_domain"/>
</dbReference>
<protein>
    <recommendedName>
        <fullName evidence="2">PH domain-containing protein</fullName>
    </recommendedName>
</protein>
<dbReference type="PANTHER" id="PTHR12156:SF5">
    <property type="entry name" value="FI18040P1"/>
    <property type="match status" value="1"/>
</dbReference>
<dbReference type="InterPro" id="IPR052212">
    <property type="entry name" value="PH-like_domain"/>
</dbReference>
<dbReference type="FunFam" id="2.30.29.30:FF:000006">
    <property type="entry name" value="Pleckstrin homology like domain family B member 1"/>
    <property type="match status" value="1"/>
</dbReference>
<dbReference type="Gene3D" id="2.30.29.30">
    <property type="entry name" value="Pleckstrin-homology domain (PH domain)/Phosphotyrosine-binding domain (PTB)"/>
    <property type="match status" value="1"/>
</dbReference>
<evidence type="ECO:0000256" key="1">
    <source>
        <dbReference type="ARBA" id="ARBA00023054"/>
    </source>
</evidence>
<dbReference type="OrthoDB" id="6020705at2759"/>
<sequence length="212" mass="24603">MSLWISYVRAGYRKHNSQLKKKHRLSLPLKDDVTGSPARPLSEISEMSLDTLSKKRNKPISDKQRPLTRYLPIRGSDLDLRHHIESAGHQVVLCPHVIINSSTCRGFLHKKGSKLNGWSRRWFVFDRNKHTLTYYTDKSEKKARGGAYFQAIEEVYLDHLNTVKSPNPHLTFIVKTHERLYYLMAPSPEAMRIWVDVVFTGAEGYREFQHGT</sequence>
<keyword evidence="1" id="KW-0175">Coiled coil</keyword>
<dbReference type="EMBL" id="OU892289">
    <property type="protein sequence ID" value="CAG9763411.1"/>
    <property type="molecule type" value="Genomic_DNA"/>
</dbReference>
<evidence type="ECO:0000313" key="4">
    <source>
        <dbReference type="Proteomes" id="UP001152799"/>
    </source>
</evidence>